<dbReference type="InterPro" id="IPR014056">
    <property type="entry name" value="TypeIITA-like_toxin_pred"/>
</dbReference>
<proteinExistence type="predicted"/>
<dbReference type="NCBIfam" id="TIGR02683">
    <property type="entry name" value="upstrm_HI1419"/>
    <property type="match status" value="1"/>
</dbReference>
<organism evidence="1 2">
    <name type="scientific">Muribacter muris</name>
    <dbReference type="NCBI Taxonomy" id="67855"/>
    <lineage>
        <taxon>Bacteria</taxon>
        <taxon>Pseudomonadati</taxon>
        <taxon>Pseudomonadota</taxon>
        <taxon>Gammaproteobacteria</taxon>
        <taxon>Pasteurellales</taxon>
        <taxon>Pasteurellaceae</taxon>
        <taxon>Muribacter</taxon>
    </lineage>
</organism>
<dbReference type="PIRSF" id="PIRSF028744">
    <property type="entry name" value="Addict_mod_HI1419"/>
    <property type="match status" value="1"/>
</dbReference>
<dbReference type="PATRIC" id="fig|67855.3.peg.2538"/>
<dbReference type="Proteomes" id="UP000036270">
    <property type="component" value="Unassembled WGS sequence"/>
</dbReference>
<dbReference type="AlphaFoldDB" id="A0A0J5P4Z5"/>
<accession>A0A0J5P4Z5</accession>
<dbReference type="RefSeq" id="WP_047977875.1">
    <property type="nucleotide sequence ID" value="NZ_JWIZ01000093.1"/>
</dbReference>
<evidence type="ECO:0000313" key="2">
    <source>
        <dbReference type="Proteomes" id="UP000036270"/>
    </source>
</evidence>
<evidence type="ECO:0008006" key="3">
    <source>
        <dbReference type="Google" id="ProtNLM"/>
    </source>
</evidence>
<sequence>MYTLKQTPMFRNWFKDIKDPLAKMILMVKYIEQSERGMLDEWKFVGSGIYEMRANISEGYRIYFAQGEGRLYLLTGSNCKTSQQEDIEKAKLLWSEYQQLNKQIKKYRGSNE</sequence>
<dbReference type="PANTHER" id="PTHR41791:SF1">
    <property type="entry name" value="SSL7039 PROTEIN"/>
    <property type="match status" value="1"/>
</dbReference>
<reference evidence="1 2" key="1">
    <citation type="submission" date="2014-12" db="EMBL/GenBank/DDBJ databases">
        <title>Reclassification of Actinobacillus muris as Muribacter muris.</title>
        <authorList>
            <person name="Christensen H."/>
            <person name="Nicklas W."/>
            <person name="Bisgaard M."/>
        </authorList>
    </citation>
    <scope>NUCLEOTIDE SEQUENCE [LARGE SCALE GENOMIC DNA]</scope>
    <source>
        <strain evidence="1 2">Ackerman80-443D</strain>
    </source>
</reference>
<dbReference type="STRING" id="67855.RO21_11250"/>
<protein>
    <recommendedName>
        <fullName evidence="3">Type II toxin-antitoxin system RelE/ParE family toxin</fullName>
    </recommendedName>
</protein>
<name>A0A0J5P4Z5_9PAST</name>
<comment type="caution">
    <text evidence="1">The sequence shown here is derived from an EMBL/GenBank/DDBJ whole genome shotgun (WGS) entry which is preliminary data.</text>
</comment>
<keyword evidence="2" id="KW-1185">Reference proteome</keyword>
<dbReference type="EMBL" id="JWIZ01000093">
    <property type="protein sequence ID" value="KMK50539.1"/>
    <property type="molecule type" value="Genomic_DNA"/>
</dbReference>
<evidence type="ECO:0000313" key="1">
    <source>
        <dbReference type="EMBL" id="KMK50539.1"/>
    </source>
</evidence>
<gene>
    <name evidence="1" type="ORF">RO21_11250</name>
</gene>
<dbReference type="PANTHER" id="PTHR41791">
    <property type="entry name" value="SSL7039 PROTEIN"/>
    <property type="match status" value="1"/>
</dbReference>